<evidence type="ECO:0000256" key="1">
    <source>
        <dbReference type="ARBA" id="ARBA00004141"/>
    </source>
</evidence>
<dbReference type="Pfam" id="PF10337">
    <property type="entry name" value="ArAE_2_N"/>
    <property type="match status" value="1"/>
</dbReference>
<feature type="compositionally biased region" description="Basic and acidic residues" evidence="5">
    <location>
        <begin position="394"/>
        <end position="404"/>
    </location>
</feature>
<dbReference type="STRING" id="1151754.M9MDN2"/>
<dbReference type="OrthoDB" id="68611at2759"/>
<feature type="domain" description="Integral membrane bound transporter" evidence="8">
    <location>
        <begin position="673"/>
        <end position="797"/>
    </location>
</feature>
<dbReference type="InterPro" id="IPR052430">
    <property type="entry name" value="IVT-Associated"/>
</dbReference>
<dbReference type="GO" id="GO:0016020">
    <property type="term" value="C:membrane"/>
    <property type="evidence" value="ECO:0007669"/>
    <property type="project" value="UniProtKB-SubCell"/>
</dbReference>
<feature type="transmembrane region" description="Helical" evidence="6">
    <location>
        <begin position="743"/>
        <end position="765"/>
    </location>
</feature>
<feature type="region of interest" description="Disordered" evidence="5">
    <location>
        <begin position="1098"/>
        <end position="1157"/>
    </location>
</feature>
<dbReference type="PANTHER" id="PTHR47804:SF3">
    <property type="entry name" value="PROTEIN BRE4"/>
    <property type="match status" value="1"/>
</dbReference>
<dbReference type="Proteomes" id="UP000011976">
    <property type="component" value="Unassembled WGS sequence"/>
</dbReference>
<dbReference type="PANTHER" id="PTHR47804">
    <property type="entry name" value="60S RIBOSOMAL PROTEIN L19"/>
    <property type="match status" value="1"/>
</dbReference>
<comment type="subcellular location">
    <subcellularLocation>
        <location evidence="1">Membrane</location>
        <topology evidence="1">Multi-pass membrane protein</topology>
    </subcellularLocation>
</comment>
<keyword evidence="3 6" id="KW-1133">Transmembrane helix</keyword>
<dbReference type="EMBL" id="DF196778">
    <property type="protein sequence ID" value="GAC74568.1"/>
    <property type="molecule type" value="Genomic_DNA"/>
</dbReference>
<evidence type="ECO:0000259" key="8">
    <source>
        <dbReference type="Pfam" id="PF13515"/>
    </source>
</evidence>
<keyword evidence="4 6" id="KW-0472">Membrane</keyword>
<evidence type="ECO:0000256" key="3">
    <source>
        <dbReference type="ARBA" id="ARBA00022989"/>
    </source>
</evidence>
<feature type="transmembrane region" description="Helical" evidence="6">
    <location>
        <begin position="93"/>
        <end position="113"/>
    </location>
</feature>
<feature type="transmembrane region" description="Helical" evidence="6">
    <location>
        <begin position="128"/>
        <end position="148"/>
    </location>
</feature>
<name>M9MDN2_PSEA3</name>
<dbReference type="PRINTS" id="PR02047">
    <property type="entry name" value="BREFELDNASP4"/>
</dbReference>
<dbReference type="AlphaFoldDB" id="M9MDN2"/>
<dbReference type="Pfam" id="PF13515">
    <property type="entry name" value="FUSC_2"/>
    <property type="match status" value="1"/>
</dbReference>
<evidence type="ECO:0000313" key="10">
    <source>
        <dbReference type="Proteomes" id="UP000011976"/>
    </source>
</evidence>
<feature type="transmembrane region" description="Helical" evidence="6">
    <location>
        <begin position="64"/>
        <end position="86"/>
    </location>
</feature>
<protein>
    <submittedName>
        <fullName evidence="9">Predicted membrane protein</fullName>
    </submittedName>
</protein>
<feature type="domain" description="Putative ER transporter 6TM N-terminal" evidence="7">
    <location>
        <begin position="184"/>
        <end position="300"/>
    </location>
</feature>
<feature type="transmembrane region" description="Helical" evidence="6">
    <location>
        <begin position="785"/>
        <end position="804"/>
    </location>
</feature>
<feature type="transmembrane region" description="Helical" evidence="6">
    <location>
        <begin position="182"/>
        <end position="201"/>
    </location>
</feature>
<dbReference type="InterPro" id="IPR023244">
    <property type="entry name" value="Brefeldin_A-sensitivity_4"/>
</dbReference>
<feature type="region of interest" description="Disordered" evidence="5">
    <location>
        <begin position="382"/>
        <end position="404"/>
    </location>
</feature>
<keyword evidence="2 6" id="KW-0812">Transmembrane</keyword>
<evidence type="ECO:0000256" key="2">
    <source>
        <dbReference type="ARBA" id="ARBA00022692"/>
    </source>
</evidence>
<sequence>MSDSSATLDNAKAQRGSRGVTRIRQRVERIWPRIKLLAPPVAGALLISPFVLERRLKTWISADPFFAYIHFFLFFFPSPLATGAFLERSIITLVFVAAGTGIAFGAICGAISIDGAGAAAYSSKQSRAIGVCTLIFLSVVSGVLSSYAPRLRGPCRALLFSTVWELTKQYNVATARIFLDSFYPALVAMVVGIFCNCLIFPRTARRTSIDQLCQLFQGTDQLMAKAIQEFSANLEPNKTLDDGPQGVTAQGLPSASFKQLKEQLGSLQTRLEANFDAARYEVGFARVGVEQLHVFLPILRDIRAWFSCSLACLGDAKQQAEGVAATEIGSESVEQPMPSTSVDATQAAFDFKQSIHTFSVEVSAALTCLHWTVRKCTGSSALDGVQPSSGSNEKGQHRAAASDDPHLALAQQKQRLRASIRTFKAALNDAVRESRAELNAKSASQTHPKAGMPVGSGLGVHLPDSHQAQASVGQPKVLADMFRTEAYQISFLMVSLLEVGLLVDACLTGGLALAAAWKSSPHRRLRMSAAKWQYWLGHSELGVRDDMVFMDERVDALLHEDEPPSPELRAESEQLDYFNDDAETFVLGDAPRLDRTQSRVSNGISTIRSWCSTKLRAMHSVLRTRRATRWRMALSRRIRALRHSRHIKFGIKLAGGFVLLTLPSWLAPGEAKQWWLQQRGQWMAISYLFCLETSTGASIRTSFFRILGTVSGSLLGLVINEVSRGNDYALAFLLTLATLPPSYVMLFTQLQGVGIVMGLTLPIVALLPTEESGESVVHVAWNRGYMIFFGIIAALVVNLFVWPIHARLELVRRVSSITSQLQSLYLSLSRQMLSGGLTSSHKSNAAFERLEVGIERRVGQARGLVDIMKIEVSLQPKRTRVLSELLDHLQMILELLMGLRRCREHGLRSVRQQAVVNVLELRQSLIASVLLVLWTTGQALQTHAPLPQYLPSPRLALEELTEAVAEQLRTMLEEQEPVRPQGVPDAFHALDSLNHEAILASVRRRHRKHGLHSIQSASPALGLKSGTITPKELKRSAVSGNDSPASAGTRKRNVDFAVFFILAEHALLEEIVASLEHLLELCRSMVGEATFLYTQFVPTDRTPGDTTPAQPRGAEPSDTDSATATPVASLGALGTDRTPTLRPSPLAHASLPPTADP</sequence>
<feature type="transmembrane region" description="Helical" evidence="6">
    <location>
        <begin position="703"/>
        <end position="722"/>
    </location>
</feature>
<evidence type="ECO:0000256" key="6">
    <source>
        <dbReference type="SAM" id="Phobius"/>
    </source>
</evidence>
<organism evidence="9 10">
    <name type="scientific">Pseudozyma antarctica (strain T-34)</name>
    <name type="common">Yeast</name>
    <name type="synonym">Candida antarctica</name>
    <dbReference type="NCBI Taxonomy" id="1151754"/>
    <lineage>
        <taxon>Eukaryota</taxon>
        <taxon>Fungi</taxon>
        <taxon>Dikarya</taxon>
        <taxon>Basidiomycota</taxon>
        <taxon>Ustilaginomycotina</taxon>
        <taxon>Ustilaginomycetes</taxon>
        <taxon>Ustilaginales</taxon>
        <taxon>Ustilaginaceae</taxon>
        <taxon>Moesziomyces</taxon>
    </lineage>
</organism>
<accession>M9MDN2</accession>
<gene>
    <name evidence="9" type="ORF">PANT_12d00032</name>
</gene>
<feature type="transmembrane region" description="Helical" evidence="6">
    <location>
        <begin position="34"/>
        <end position="52"/>
    </location>
</feature>
<feature type="transmembrane region" description="Helical" evidence="6">
    <location>
        <begin position="491"/>
        <end position="517"/>
    </location>
</feature>
<reference evidence="10" key="1">
    <citation type="journal article" date="2013" name="Genome Announc.">
        <title>Genome sequence of the basidiomycetous yeast Pseudozyma antarctica T-34, a producer of the glycolipid biosurfactants mannosylerythritol lipids.</title>
        <authorList>
            <person name="Morita T."/>
            <person name="Koike H."/>
            <person name="Koyama Y."/>
            <person name="Hagiwara H."/>
            <person name="Ito E."/>
            <person name="Fukuoka T."/>
            <person name="Imura T."/>
            <person name="Machida M."/>
            <person name="Kitamoto D."/>
        </authorList>
    </citation>
    <scope>NUCLEOTIDE SEQUENCE [LARGE SCALE GENOMIC DNA]</scope>
    <source>
        <strain evidence="10">T-34</strain>
    </source>
</reference>
<evidence type="ECO:0000256" key="4">
    <source>
        <dbReference type="ARBA" id="ARBA00023136"/>
    </source>
</evidence>
<dbReference type="InterPro" id="IPR018823">
    <property type="entry name" value="ArAE_2_N"/>
</dbReference>
<evidence type="ECO:0000256" key="5">
    <source>
        <dbReference type="SAM" id="MobiDB-lite"/>
    </source>
</evidence>
<evidence type="ECO:0000259" key="7">
    <source>
        <dbReference type="Pfam" id="PF10337"/>
    </source>
</evidence>
<evidence type="ECO:0000313" key="9">
    <source>
        <dbReference type="EMBL" id="GAC74568.1"/>
    </source>
</evidence>
<dbReference type="InterPro" id="IPR049453">
    <property type="entry name" value="Memb_transporter_dom"/>
</dbReference>
<proteinExistence type="predicted"/>